<keyword evidence="1" id="KW-0732">Signal</keyword>
<dbReference type="Gene3D" id="2.130.10.10">
    <property type="entry name" value="YVTN repeat-like/Quinoprotein amine dehydrogenase"/>
    <property type="match status" value="1"/>
</dbReference>
<dbReference type="SUPFAM" id="SSF63829">
    <property type="entry name" value="Calcium-dependent phosphotriesterase"/>
    <property type="match status" value="1"/>
</dbReference>
<feature type="signal peptide" evidence="1">
    <location>
        <begin position="1"/>
        <end position="27"/>
    </location>
</feature>
<dbReference type="EMBL" id="AP011803">
    <property type="protein sequence ID" value="BAL60016.1"/>
    <property type="molecule type" value="Genomic_DNA"/>
</dbReference>
<sequence>MERLQLPLWSFAILCLVSGLAGLVASAQEPPPDEGALSVNYFGELGWTVKYGLGDSRELSRHGYANQLLFEQYIALTLDAGVHVDWPVSGVLRVSAQLDNRKSNNLQSFKLGYTAQSVEAAFEDFSMRAGSSDFVATDRLLKGLRFRWDISEAMTLTGKFARVEGIAQSRIFRGNTSQQTVEFTLTDPDQPWREATYQRNLKGLEYVQLRSYVPGFTTVSLRFELTSELRTLLTNYGLDYLIAVIQDDPEPEVAAELYDVIIENGSNFLVLKRPALELLRDQIRTYIEDYNDEHNLFDENAKEYPLGEGTDYEQNFLRSLSKLVRLATPDEAFSLENVKRGRFFYMGAPSVQEETLKVEIKRQGAYVQLPDPDLPRFQFTLFAEPGIIALDFPEEFFTNPQSAVRVTFDYTVPGGLYVLGLSVLQNSERVYIKREGEQEYKLLRRDQDYQIDYETGALLLLPPYDVLGDKDELKIEYELMRGGLGGFAEHQRIFTGVSYHWAPWPFLKLSLDAIRAFDTPPAAEGKDRLRTMPNTHSVLGLAAQLDLGDLKADLKLGYTENIFPTVPFYGAKESHTNERLHQRNRINAIAGVTFEGRRVTLFGHQNGLLVYDGSRWQDFTTAHGMSGRGVRGIAVQRNTILIATDSGLSMVKLEPGRPALESLAKPINWKRFYSLDGLPHNETTDVLIDRAGIVWVGTKGGLARVPLAQITERNAWKVFKKSNTPALGSELITKLASDGTKLYLGTDAGLVIYDPETGQFSEIAELRGQRILDLAASGTTVYVATARGIYEVSNGVGVGWRIEDLRVHALAVQGTELWYGTEIGLFRLGSDAPVVHEYAITALEKNPRPEQLWVGPQASALFEMPLWEIDAAGLVKSRSQAETRLNGRDEFRFEDIAPDKNTDHGWLAQLSAQYKLGSLEIKALLEGITPEFLAIGQESRQDAQRLTLSAIWPVSPVLSLSGDHVMSIAGGWRTFVMTDTVRASWKPWADGPQLTSALALELTDRDLQDRAVGFDTTKVTLTLKGDHKLASVGVLPFVQEITLGGTYDGLLTLARLGRSVLDSKVGLTLGVAMTPSLKLRGSLTLGDRWTFGTQHLPSDFDLGYTLGGDWQSSVNFGQLTTSYAQTTRLRAGRGSFDENASLNIRFNEFTLAGVKLTPTLALSGRRSLSIGGTTPSGTLTLTAEERTLFSWETLSGSLSTRHTLSSDLRSSRDSLKHEITSSVAWALSPQLQPRVELGLTLETLTHPTLGSKQTVRPRARLSLDWSPAALWKTGADLFWQMTLSERERTNTFEVGGRASWDPLDALSLSLDTRASLDLGIRDQKPINAATWEMSVQGEYELGTACAPALDGSECAISATLGYSGRLDQSIAVPFGQGIFMQAQLGLNF</sequence>
<dbReference type="InterPro" id="IPR015943">
    <property type="entry name" value="WD40/YVTN_repeat-like_dom_sf"/>
</dbReference>
<accession>H5SU22</accession>
<reference evidence="2" key="1">
    <citation type="journal article" date="2005" name="Environ. Microbiol.">
        <title>Genetic and functional properties of uncultivated thermophilic crenarchaeotes from a subsurface gold mine as revealed by analysis of genome fragments.</title>
        <authorList>
            <person name="Nunoura T."/>
            <person name="Hirayama H."/>
            <person name="Takami H."/>
            <person name="Oida H."/>
            <person name="Nishi S."/>
            <person name="Shimamura S."/>
            <person name="Suzuki Y."/>
            <person name="Inagaki F."/>
            <person name="Takai K."/>
            <person name="Nealson K.H."/>
            <person name="Horikoshi K."/>
        </authorList>
    </citation>
    <scope>NUCLEOTIDE SEQUENCE</scope>
</reference>
<name>H5SU22_ACEAU</name>
<gene>
    <name evidence="2" type="ORF">HGMM_OP4C652</name>
</gene>
<evidence type="ECO:0000256" key="1">
    <source>
        <dbReference type="SAM" id="SignalP"/>
    </source>
</evidence>
<organism evidence="2">
    <name type="scientific">Acetithermum autotrophicum</name>
    <dbReference type="NCBI Taxonomy" id="1446466"/>
    <lineage>
        <taxon>Bacteria</taxon>
        <taxon>Candidatus Bipolaricaulota</taxon>
        <taxon>Candidatus Acetithermum</taxon>
    </lineage>
</organism>
<feature type="chain" id="PRO_5003597836" evidence="1">
    <location>
        <begin position="28"/>
        <end position="1388"/>
    </location>
</feature>
<evidence type="ECO:0000313" key="2">
    <source>
        <dbReference type="EMBL" id="BAL60016.1"/>
    </source>
</evidence>
<reference evidence="2" key="2">
    <citation type="journal article" date="2012" name="PLoS ONE">
        <title>A Deeply Branching Thermophilic Bacterium with an Ancient Acetyl-CoA Pathway Dominates a Subsurface Ecosystem.</title>
        <authorList>
            <person name="Takami H."/>
            <person name="Noguchi H."/>
            <person name="Takaki Y."/>
            <person name="Uchiyama I."/>
            <person name="Toyoda A."/>
            <person name="Nishi S."/>
            <person name="Chee G.-J."/>
            <person name="Arai W."/>
            <person name="Nunoura T."/>
            <person name="Itoh T."/>
            <person name="Hattori M."/>
            <person name="Takai K."/>
        </authorList>
    </citation>
    <scope>NUCLEOTIDE SEQUENCE</scope>
</reference>
<proteinExistence type="predicted"/>
<protein>
    <submittedName>
        <fullName evidence="2">Uncharacterized protein</fullName>
    </submittedName>
</protein>